<dbReference type="AlphaFoldDB" id="U2YU69"/>
<evidence type="ECO:0000313" key="2">
    <source>
        <dbReference type="EMBL" id="GAD52555.1"/>
    </source>
</evidence>
<gene>
    <name evidence="2" type="ORF">MBEHAL_1315</name>
</gene>
<keyword evidence="3" id="KW-1185">Reference proteome</keyword>
<sequence>MVEDHEASPGRPLIDRTDVCAFHRFPRRADSLPTHPPWRSINNNNNKVYSRRRGC</sequence>
<name>U2YU69_9EURY</name>
<proteinExistence type="predicted"/>
<protein>
    <submittedName>
        <fullName evidence="2">Uncharacterized protein</fullName>
    </submittedName>
</protein>
<evidence type="ECO:0000313" key="3">
    <source>
        <dbReference type="Proteomes" id="UP000016986"/>
    </source>
</evidence>
<feature type="region of interest" description="Disordered" evidence="1">
    <location>
        <begin position="31"/>
        <end position="55"/>
    </location>
</feature>
<organism evidence="2 3">
    <name type="scientific">Halarchaeum acidiphilum MH1-52-1</name>
    <dbReference type="NCBI Taxonomy" id="1261545"/>
    <lineage>
        <taxon>Archaea</taxon>
        <taxon>Methanobacteriati</taxon>
        <taxon>Methanobacteriota</taxon>
        <taxon>Stenosarchaea group</taxon>
        <taxon>Halobacteria</taxon>
        <taxon>Halobacteriales</taxon>
        <taxon>Halobacteriaceae</taxon>
    </lineage>
</organism>
<dbReference type="Proteomes" id="UP000016986">
    <property type="component" value="Unassembled WGS sequence"/>
</dbReference>
<comment type="caution">
    <text evidence="2">The sequence shown here is derived from an EMBL/GenBank/DDBJ whole genome shotgun (WGS) entry which is preliminary data.</text>
</comment>
<accession>U2YU69</accession>
<dbReference type="EMBL" id="BATA01000026">
    <property type="protein sequence ID" value="GAD52555.1"/>
    <property type="molecule type" value="Genomic_DNA"/>
</dbReference>
<reference evidence="2 3" key="1">
    <citation type="submission" date="2013-09" db="EMBL/GenBank/DDBJ databases">
        <title>Whole genome sequencing of Halarchaeum acidiphilum strain MH1-52-1.</title>
        <authorList>
            <person name="Shimane Y."/>
            <person name="Minegishi H."/>
            <person name="Nishi S."/>
            <person name="Echigo A."/>
            <person name="Shuto A."/>
            <person name="Konishi M."/>
            <person name="Ito T."/>
            <person name="Ohkuma M."/>
            <person name="Ohta Y."/>
            <person name="Nagano Y."/>
            <person name="Tsubouchi T."/>
            <person name="Mori K."/>
            <person name="Usui K."/>
            <person name="Kamekura M."/>
            <person name="Usami R."/>
            <person name="Takaki Y."/>
            <person name="Hatada Y."/>
        </authorList>
    </citation>
    <scope>NUCLEOTIDE SEQUENCE [LARGE SCALE GENOMIC DNA]</scope>
    <source>
        <strain evidence="2 3">JCM 16109</strain>
    </source>
</reference>
<evidence type="ECO:0000256" key="1">
    <source>
        <dbReference type="SAM" id="MobiDB-lite"/>
    </source>
</evidence>